<evidence type="ECO:0000313" key="2">
    <source>
        <dbReference type="EMBL" id="KAH9294353.1"/>
    </source>
</evidence>
<feature type="non-terminal residue" evidence="2">
    <location>
        <position position="116"/>
    </location>
</feature>
<accession>A0AA38F9K0</accession>
<evidence type="ECO:0000256" key="1">
    <source>
        <dbReference type="PROSITE-ProRule" id="PRU00235"/>
    </source>
</evidence>
<dbReference type="Pfam" id="PF00415">
    <property type="entry name" value="RCC1"/>
    <property type="match status" value="1"/>
</dbReference>
<protein>
    <submittedName>
        <fullName evidence="2">Uncharacterized protein</fullName>
    </submittedName>
</protein>
<dbReference type="AlphaFoldDB" id="A0AA38F9K0"/>
<dbReference type="Gene3D" id="2.130.10.30">
    <property type="entry name" value="Regulator of chromosome condensation 1/beta-lactamase-inhibitor protein II"/>
    <property type="match status" value="1"/>
</dbReference>
<sequence length="116" mass="13044">ASCWFFKQPANFSPDFDLSISELAALDMCQRRAIFKPMTQSERELLKERCGGSWKLVLRFLRAGEKCFRREKCQAIAGPGHSVVVTKSGAVYTFGSNSTGQLGHGTTEEEWRPRLV</sequence>
<dbReference type="SUPFAM" id="SSF50985">
    <property type="entry name" value="RCC1/BLIP-II"/>
    <property type="match status" value="1"/>
</dbReference>
<feature type="repeat" description="RCC1" evidence="1">
    <location>
        <begin position="89"/>
        <end position="116"/>
    </location>
</feature>
<dbReference type="InterPro" id="IPR009091">
    <property type="entry name" value="RCC1/BLIP-II"/>
</dbReference>
<proteinExistence type="predicted"/>
<organism evidence="2 3">
    <name type="scientific">Taxus chinensis</name>
    <name type="common">Chinese yew</name>
    <name type="synonym">Taxus wallichiana var. chinensis</name>
    <dbReference type="NCBI Taxonomy" id="29808"/>
    <lineage>
        <taxon>Eukaryota</taxon>
        <taxon>Viridiplantae</taxon>
        <taxon>Streptophyta</taxon>
        <taxon>Embryophyta</taxon>
        <taxon>Tracheophyta</taxon>
        <taxon>Spermatophyta</taxon>
        <taxon>Pinopsida</taxon>
        <taxon>Pinidae</taxon>
        <taxon>Conifers II</taxon>
        <taxon>Cupressales</taxon>
        <taxon>Taxaceae</taxon>
        <taxon>Taxus</taxon>
    </lineage>
</organism>
<comment type="caution">
    <text evidence="2">The sequence shown here is derived from an EMBL/GenBank/DDBJ whole genome shotgun (WGS) entry which is preliminary data.</text>
</comment>
<gene>
    <name evidence="2" type="ORF">KI387_040442</name>
</gene>
<feature type="non-terminal residue" evidence="2">
    <location>
        <position position="1"/>
    </location>
</feature>
<dbReference type="EMBL" id="JAHRHJ020000189">
    <property type="protein sequence ID" value="KAH9294353.1"/>
    <property type="molecule type" value="Genomic_DNA"/>
</dbReference>
<evidence type="ECO:0000313" key="3">
    <source>
        <dbReference type="Proteomes" id="UP000824469"/>
    </source>
</evidence>
<dbReference type="InterPro" id="IPR000408">
    <property type="entry name" value="Reg_chr_condens"/>
</dbReference>
<reference evidence="2 3" key="1">
    <citation type="journal article" date="2021" name="Nat. Plants">
        <title>The Taxus genome provides insights into paclitaxel biosynthesis.</title>
        <authorList>
            <person name="Xiong X."/>
            <person name="Gou J."/>
            <person name="Liao Q."/>
            <person name="Li Y."/>
            <person name="Zhou Q."/>
            <person name="Bi G."/>
            <person name="Li C."/>
            <person name="Du R."/>
            <person name="Wang X."/>
            <person name="Sun T."/>
            <person name="Guo L."/>
            <person name="Liang H."/>
            <person name="Lu P."/>
            <person name="Wu Y."/>
            <person name="Zhang Z."/>
            <person name="Ro D.K."/>
            <person name="Shang Y."/>
            <person name="Huang S."/>
            <person name="Yan J."/>
        </authorList>
    </citation>
    <scope>NUCLEOTIDE SEQUENCE [LARGE SCALE GENOMIC DNA]</scope>
    <source>
        <strain evidence="2">Ta-2019</strain>
    </source>
</reference>
<name>A0AA38F9K0_TAXCH</name>
<keyword evidence="3" id="KW-1185">Reference proteome</keyword>
<dbReference type="PROSITE" id="PS50012">
    <property type="entry name" value="RCC1_3"/>
    <property type="match status" value="1"/>
</dbReference>
<dbReference type="Proteomes" id="UP000824469">
    <property type="component" value="Unassembled WGS sequence"/>
</dbReference>